<name>A0AAD8W6W1_LOLMU</name>
<dbReference type="PANTHER" id="PTHR46293">
    <property type="entry name" value="E3 UBIQUITIN PROTEIN LIGASE DRIP1"/>
    <property type="match status" value="1"/>
</dbReference>
<evidence type="ECO:0000313" key="1">
    <source>
        <dbReference type="EMBL" id="KAK1644225.1"/>
    </source>
</evidence>
<evidence type="ECO:0000313" key="2">
    <source>
        <dbReference type="Proteomes" id="UP001231189"/>
    </source>
</evidence>
<accession>A0AAD8W6W1</accession>
<keyword evidence="2" id="KW-1185">Reference proteome</keyword>
<gene>
    <name evidence="1" type="ORF">QYE76_062030</name>
</gene>
<organism evidence="1 2">
    <name type="scientific">Lolium multiflorum</name>
    <name type="common">Italian ryegrass</name>
    <name type="synonym">Lolium perenne subsp. multiflorum</name>
    <dbReference type="NCBI Taxonomy" id="4521"/>
    <lineage>
        <taxon>Eukaryota</taxon>
        <taxon>Viridiplantae</taxon>
        <taxon>Streptophyta</taxon>
        <taxon>Embryophyta</taxon>
        <taxon>Tracheophyta</taxon>
        <taxon>Spermatophyta</taxon>
        <taxon>Magnoliopsida</taxon>
        <taxon>Liliopsida</taxon>
        <taxon>Poales</taxon>
        <taxon>Poaceae</taxon>
        <taxon>BOP clade</taxon>
        <taxon>Pooideae</taxon>
        <taxon>Poodae</taxon>
        <taxon>Poeae</taxon>
        <taxon>Poeae Chloroplast Group 2 (Poeae type)</taxon>
        <taxon>Loliodinae</taxon>
        <taxon>Loliinae</taxon>
        <taxon>Lolium</taxon>
    </lineage>
</organism>
<comment type="caution">
    <text evidence="1">The sequence shown here is derived from an EMBL/GenBank/DDBJ whole genome shotgun (WGS) entry which is preliminary data.</text>
</comment>
<dbReference type="AlphaFoldDB" id="A0AAD8W6W1"/>
<dbReference type="Proteomes" id="UP001231189">
    <property type="component" value="Unassembled WGS sequence"/>
</dbReference>
<protein>
    <submittedName>
        <fullName evidence="1">Uncharacterized protein</fullName>
    </submittedName>
</protein>
<proteinExistence type="predicted"/>
<dbReference type="GO" id="GO:0004842">
    <property type="term" value="F:ubiquitin-protein transferase activity"/>
    <property type="evidence" value="ECO:0007669"/>
    <property type="project" value="InterPro"/>
</dbReference>
<reference evidence="1" key="1">
    <citation type="submission" date="2023-07" db="EMBL/GenBank/DDBJ databases">
        <title>A chromosome-level genome assembly of Lolium multiflorum.</title>
        <authorList>
            <person name="Chen Y."/>
            <person name="Copetti D."/>
            <person name="Kolliker R."/>
            <person name="Studer B."/>
        </authorList>
    </citation>
    <scope>NUCLEOTIDE SEQUENCE</scope>
    <source>
        <strain evidence="1">02402/16</strain>
        <tissue evidence="1">Leaf</tissue>
    </source>
</reference>
<dbReference type="PANTHER" id="PTHR46293:SF17">
    <property type="entry name" value="RING-TYPE DOMAIN-CONTAINING PROTEIN"/>
    <property type="match status" value="1"/>
</dbReference>
<dbReference type="EMBL" id="JAUUTY010000004">
    <property type="protein sequence ID" value="KAK1644225.1"/>
    <property type="molecule type" value="Genomic_DNA"/>
</dbReference>
<dbReference type="InterPro" id="IPR044807">
    <property type="entry name" value="DRIP1-like"/>
</dbReference>
<sequence length="188" mass="21204">MKKIDDEEIDSCPVCNVYLGIAPEEKLRPDINLQSIRNKVIPLKREASGFKDPTITSPAKRKERSLSLHDGITTPVWFSLVTSPNQDRSMQICSILSYITKKLELASDDKLEILCNEWWPICPSTTLGCLLEQWLSSKPKQKVRATVGGPANEFVMELSYRRRSAALSLCCMMKTKSETTSLPCYCIT</sequence>